<evidence type="ECO:0000256" key="3">
    <source>
        <dbReference type="ARBA" id="ARBA00022553"/>
    </source>
</evidence>
<dbReference type="InterPro" id="IPR036890">
    <property type="entry name" value="HATPase_C_sf"/>
</dbReference>
<dbReference type="Gene3D" id="3.30.450.40">
    <property type="match status" value="3"/>
</dbReference>
<name>A0ABD5WCS9_9EURY</name>
<evidence type="ECO:0000313" key="8">
    <source>
        <dbReference type="EMBL" id="MFC7071092.1"/>
    </source>
</evidence>
<dbReference type="EMBL" id="JBHTAH010000017">
    <property type="protein sequence ID" value="MFC7071092.1"/>
    <property type="molecule type" value="Genomic_DNA"/>
</dbReference>
<dbReference type="InterPro" id="IPR003661">
    <property type="entry name" value="HisK_dim/P_dom"/>
</dbReference>
<dbReference type="GO" id="GO:0000160">
    <property type="term" value="P:phosphorelay signal transduction system"/>
    <property type="evidence" value="ECO:0007669"/>
    <property type="project" value="UniProtKB-KW"/>
</dbReference>
<dbReference type="CDD" id="cd00130">
    <property type="entry name" value="PAS"/>
    <property type="match status" value="1"/>
</dbReference>
<dbReference type="PROSITE" id="PS50109">
    <property type="entry name" value="HIS_KIN"/>
    <property type="match status" value="1"/>
</dbReference>
<keyword evidence="6" id="KW-0902">Two-component regulatory system</keyword>
<dbReference type="SUPFAM" id="SSF47384">
    <property type="entry name" value="Homodimeric domain of signal transducing histidine kinase"/>
    <property type="match status" value="1"/>
</dbReference>
<dbReference type="Gene3D" id="3.30.450.20">
    <property type="entry name" value="PAS domain"/>
    <property type="match status" value="1"/>
</dbReference>
<dbReference type="Gene3D" id="3.30.565.10">
    <property type="entry name" value="Histidine kinase-like ATPase, C-terminal domain"/>
    <property type="match status" value="1"/>
</dbReference>
<dbReference type="SMART" id="SM00065">
    <property type="entry name" value="GAF"/>
    <property type="match status" value="3"/>
</dbReference>
<dbReference type="InterPro" id="IPR003594">
    <property type="entry name" value="HATPase_dom"/>
</dbReference>
<organism evidence="8 9">
    <name type="scientific">Halobaculum lipolyticum</name>
    <dbReference type="NCBI Taxonomy" id="3032001"/>
    <lineage>
        <taxon>Archaea</taxon>
        <taxon>Methanobacteriati</taxon>
        <taxon>Methanobacteriota</taxon>
        <taxon>Stenosarchaea group</taxon>
        <taxon>Halobacteria</taxon>
        <taxon>Halobacteriales</taxon>
        <taxon>Haloferacaceae</taxon>
        <taxon>Halobaculum</taxon>
    </lineage>
</organism>
<dbReference type="InterPro" id="IPR013656">
    <property type="entry name" value="PAS_4"/>
</dbReference>
<dbReference type="GeneID" id="81124635"/>
<keyword evidence="4" id="KW-0808">Transferase</keyword>
<gene>
    <name evidence="8" type="ORF">ACFQL9_15720</name>
</gene>
<dbReference type="PRINTS" id="PR00344">
    <property type="entry name" value="BCTRLSENSOR"/>
</dbReference>
<dbReference type="SUPFAM" id="SSF55785">
    <property type="entry name" value="PYP-like sensor domain (PAS domain)"/>
    <property type="match status" value="1"/>
</dbReference>
<dbReference type="Pfam" id="PF08448">
    <property type="entry name" value="PAS_4"/>
    <property type="match status" value="1"/>
</dbReference>
<dbReference type="InterPro" id="IPR005467">
    <property type="entry name" value="His_kinase_dom"/>
</dbReference>
<accession>A0ABD5WCS9</accession>
<evidence type="ECO:0000256" key="6">
    <source>
        <dbReference type="ARBA" id="ARBA00023012"/>
    </source>
</evidence>
<keyword evidence="5" id="KW-0418">Kinase</keyword>
<dbReference type="Gene3D" id="1.10.287.130">
    <property type="match status" value="1"/>
</dbReference>
<protein>
    <recommendedName>
        <fullName evidence="2">histidine kinase</fullName>
        <ecNumber evidence="2">2.7.13.3</ecNumber>
    </recommendedName>
</protein>
<dbReference type="InterPro" id="IPR036097">
    <property type="entry name" value="HisK_dim/P_sf"/>
</dbReference>
<feature type="domain" description="Histidine kinase" evidence="7">
    <location>
        <begin position="728"/>
        <end position="917"/>
    </location>
</feature>
<dbReference type="NCBIfam" id="TIGR00229">
    <property type="entry name" value="sensory_box"/>
    <property type="match status" value="1"/>
</dbReference>
<evidence type="ECO:0000256" key="5">
    <source>
        <dbReference type="ARBA" id="ARBA00022777"/>
    </source>
</evidence>
<dbReference type="SMART" id="SM00388">
    <property type="entry name" value="HisKA"/>
    <property type="match status" value="1"/>
</dbReference>
<dbReference type="AlphaFoldDB" id="A0ABD5WCS9"/>
<keyword evidence="3" id="KW-0597">Phosphoprotein</keyword>
<dbReference type="SUPFAM" id="SSF55781">
    <property type="entry name" value="GAF domain-like"/>
    <property type="match status" value="3"/>
</dbReference>
<dbReference type="InterPro" id="IPR000014">
    <property type="entry name" value="PAS"/>
</dbReference>
<reference evidence="8 9" key="1">
    <citation type="journal article" date="2019" name="Int. J. Syst. Evol. Microbiol.">
        <title>The Global Catalogue of Microorganisms (GCM) 10K type strain sequencing project: providing services to taxonomists for standard genome sequencing and annotation.</title>
        <authorList>
            <consortium name="The Broad Institute Genomics Platform"/>
            <consortium name="The Broad Institute Genome Sequencing Center for Infectious Disease"/>
            <person name="Wu L."/>
            <person name="Ma J."/>
        </authorList>
    </citation>
    <scope>NUCLEOTIDE SEQUENCE [LARGE SCALE GENOMIC DNA]</scope>
    <source>
        <strain evidence="8 9">DT31</strain>
    </source>
</reference>
<evidence type="ECO:0000256" key="1">
    <source>
        <dbReference type="ARBA" id="ARBA00000085"/>
    </source>
</evidence>
<dbReference type="PANTHER" id="PTHR43711:SF1">
    <property type="entry name" value="HISTIDINE KINASE 1"/>
    <property type="match status" value="1"/>
</dbReference>
<dbReference type="Proteomes" id="UP001596461">
    <property type="component" value="Unassembled WGS sequence"/>
</dbReference>
<dbReference type="SMART" id="SM00387">
    <property type="entry name" value="HATPase_c"/>
    <property type="match status" value="1"/>
</dbReference>
<dbReference type="CDD" id="cd00082">
    <property type="entry name" value="HisKA"/>
    <property type="match status" value="1"/>
</dbReference>
<comment type="caution">
    <text evidence="8">The sequence shown here is derived from an EMBL/GenBank/DDBJ whole genome shotgun (WGS) entry which is preliminary data.</text>
</comment>
<dbReference type="RefSeq" id="WP_284032751.1">
    <property type="nucleotide sequence ID" value="NZ_CP126154.1"/>
</dbReference>
<dbReference type="Pfam" id="PF02518">
    <property type="entry name" value="HATPase_c"/>
    <property type="match status" value="1"/>
</dbReference>
<dbReference type="EC" id="2.7.13.3" evidence="2"/>
<dbReference type="InterPro" id="IPR050736">
    <property type="entry name" value="Sensor_HK_Regulatory"/>
</dbReference>
<dbReference type="InterPro" id="IPR029016">
    <property type="entry name" value="GAF-like_dom_sf"/>
</dbReference>
<keyword evidence="9" id="KW-1185">Reference proteome</keyword>
<dbReference type="GO" id="GO:0004673">
    <property type="term" value="F:protein histidine kinase activity"/>
    <property type="evidence" value="ECO:0007669"/>
    <property type="project" value="UniProtKB-EC"/>
</dbReference>
<evidence type="ECO:0000256" key="2">
    <source>
        <dbReference type="ARBA" id="ARBA00012438"/>
    </source>
</evidence>
<proteinExistence type="predicted"/>
<evidence type="ECO:0000313" key="9">
    <source>
        <dbReference type="Proteomes" id="UP001596461"/>
    </source>
</evidence>
<dbReference type="Pfam" id="PF00512">
    <property type="entry name" value="HisKA"/>
    <property type="match status" value="1"/>
</dbReference>
<sequence>MADPVAEPSRSVLVVAADGSTVPDGLVETLSSSVDGVADVTVPRELRDRLTGSDRPGALVLVGDPTLPASVREAVASTRTPVVAYADTEPTADYVDGYVDSGSPGERLAAEIDRAFDGETRRQLRAARRRVTELHAGTAQIAATESVEALFDRTVAVAERVLSFDHCAVAVHRDGEMVVRRRSSDADWLNDRVSVDESVGGRAFARGETIHVDDISEHDVAVADASGSGISVPLGSDAVFQAVSRRPYAFDDTDRELAELLAMHVGQAYERLRAEADLTRRERVMTELHEAAPRLVDADSEDELFELTVEIAERVLAFDRSCVYTADGDRFRRRATTDPDLPAEFPRGFGALEHSYAEGESVLSDDVSVDAVAESHDGNSRSLISVPFAGDAVFQAVTDARGVFDERDLEFAELLVSYATAVGERIRSEAALREARRVTEQLHDSAADIAAADDESALIDRAIRAAKDVLSFDQSAIIFREGDSLVPVAESAAAPTVASREMGLDEGVVGRTYTTGEAVVVDDLAEATDAEPVRADYRSGLSVPIGDLGVFQAVATEPGAFDRDDLNNAELLMTHVAVSLERLRTQSDLRSERDRLSALFENVPDAAVSFELADGEPIVRDINPAFTETFGYDEAVIGSSLDEYIVPDDAETEAVELNERLHHGESLRRECRRATADGVRDFLMYVVPLEVGAENLGGYAIYSDITERRERERALQRQNERLDEFASVVSHDLRNPLSIAEGYLDLARETGDDAHLDTVGEAIERMRTLVDDLLRLAREGRVVGDAEPVDLAAAARRAWSSVDTADATLSVDAGEVDADRERLCELFENLFRNAVEHAGEGVAVRVESTDRGFAVADDGPGVAPERREEVFEAGVSTADDGTGFGLAIVRRIADAHGWSVTLTESDAGGARFAFDTA</sequence>
<dbReference type="Pfam" id="PF13185">
    <property type="entry name" value="GAF_2"/>
    <property type="match status" value="3"/>
</dbReference>
<comment type="catalytic activity">
    <reaction evidence="1">
        <text>ATP + protein L-histidine = ADP + protein N-phospho-L-histidine.</text>
        <dbReference type="EC" id="2.7.13.3"/>
    </reaction>
</comment>
<dbReference type="SUPFAM" id="SSF55874">
    <property type="entry name" value="ATPase domain of HSP90 chaperone/DNA topoisomerase II/histidine kinase"/>
    <property type="match status" value="1"/>
</dbReference>
<dbReference type="InterPro" id="IPR004358">
    <property type="entry name" value="Sig_transdc_His_kin-like_C"/>
</dbReference>
<dbReference type="PANTHER" id="PTHR43711">
    <property type="entry name" value="TWO-COMPONENT HISTIDINE KINASE"/>
    <property type="match status" value="1"/>
</dbReference>
<dbReference type="InterPro" id="IPR035965">
    <property type="entry name" value="PAS-like_dom_sf"/>
</dbReference>
<evidence type="ECO:0000256" key="4">
    <source>
        <dbReference type="ARBA" id="ARBA00022679"/>
    </source>
</evidence>
<dbReference type="InterPro" id="IPR003018">
    <property type="entry name" value="GAF"/>
</dbReference>
<evidence type="ECO:0000259" key="7">
    <source>
        <dbReference type="PROSITE" id="PS50109"/>
    </source>
</evidence>